<evidence type="ECO:0000313" key="2">
    <source>
        <dbReference type="EMBL" id="KAG8463962.1"/>
    </source>
</evidence>
<dbReference type="Proteomes" id="UP000751190">
    <property type="component" value="Unassembled WGS sequence"/>
</dbReference>
<gene>
    <name evidence="2" type="ORF">KFE25_000130</name>
</gene>
<dbReference type="AlphaFoldDB" id="A0A8J5XHA1"/>
<protein>
    <recommendedName>
        <fullName evidence="1">N-acetyltransferase domain-containing protein</fullName>
    </recommendedName>
</protein>
<dbReference type="GO" id="GO:0031415">
    <property type="term" value="C:NatA complex"/>
    <property type="evidence" value="ECO:0007669"/>
    <property type="project" value="TreeGrafter"/>
</dbReference>
<dbReference type="InterPro" id="IPR000182">
    <property type="entry name" value="GNAT_dom"/>
</dbReference>
<reference evidence="2" key="1">
    <citation type="submission" date="2021-05" db="EMBL/GenBank/DDBJ databases">
        <title>The genome of the haptophyte Pavlova lutheri (Diacronema luteri, Pavlovales) - a model for lipid biosynthesis in eukaryotic algae.</title>
        <authorList>
            <person name="Hulatt C.J."/>
            <person name="Posewitz M.C."/>
        </authorList>
    </citation>
    <scope>NUCLEOTIDE SEQUENCE</scope>
    <source>
        <strain evidence="2">NIVA-4/92</strain>
    </source>
</reference>
<dbReference type="PROSITE" id="PS51186">
    <property type="entry name" value="GNAT"/>
    <property type="match status" value="1"/>
</dbReference>
<dbReference type="GO" id="GO:0008080">
    <property type="term" value="F:N-acetyltransferase activity"/>
    <property type="evidence" value="ECO:0007669"/>
    <property type="project" value="TreeGrafter"/>
</dbReference>
<evidence type="ECO:0000313" key="3">
    <source>
        <dbReference type="Proteomes" id="UP000751190"/>
    </source>
</evidence>
<dbReference type="SUPFAM" id="SSF55729">
    <property type="entry name" value="Acyl-CoA N-acyltransferases (Nat)"/>
    <property type="match status" value="1"/>
</dbReference>
<dbReference type="InterPro" id="IPR016181">
    <property type="entry name" value="Acyl_CoA_acyltransferase"/>
</dbReference>
<organism evidence="2 3">
    <name type="scientific">Diacronema lutheri</name>
    <name type="common">Unicellular marine alga</name>
    <name type="synonym">Monochrysis lutheri</name>
    <dbReference type="NCBI Taxonomy" id="2081491"/>
    <lineage>
        <taxon>Eukaryota</taxon>
        <taxon>Haptista</taxon>
        <taxon>Haptophyta</taxon>
        <taxon>Pavlovophyceae</taxon>
        <taxon>Pavlovales</taxon>
        <taxon>Pavlovaceae</taxon>
        <taxon>Diacronema</taxon>
    </lineage>
</organism>
<proteinExistence type="predicted"/>
<feature type="domain" description="N-acetyltransferase" evidence="1">
    <location>
        <begin position="120"/>
        <end position="267"/>
    </location>
</feature>
<evidence type="ECO:0000259" key="1">
    <source>
        <dbReference type="PROSITE" id="PS51186"/>
    </source>
</evidence>
<dbReference type="Pfam" id="PF00583">
    <property type="entry name" value="Acetyltransf_1"/>
    <property type="match status" value="1"/>
</dbReference>
<dbReference type="EMBL" id="JAGTXO010000014">
    <property type="protein sequence ID" value="KAG8463962.1"/>
    <property type="molecule type" value="Genomic_DNA"/>
</dbReference>
<name>A0A8J5XHA1_DIALT</name>
<accession>A0A8J5XHA1</accession>
<comment type="caution">
    <text evidence="2">The sequence shown here is derived from an EMBL/GenBank/DDBJ whole genome shotgun (WGS) entry which is preliminary data.</text>
</comment>
<sequence length="277" mass="29167">MAAGCMLVVVMVSEVTRGPRCGAPHAAAVAVRRVGASELAALYPNDWHDNAALRNGVLSRVAELVATDLLGASSAQASFALQKRIYTDYLRRFALSPAVDRALLVAHDADGLLVGSCCCGIVRATADGQLENEPLVQRDGSAALRPPWPQPWDRADPLTVLRALLAGPAADDARARAGGDFVPRAVLDGLVVRASSRRAGVGRALVAEAEMLARSWGSGALLLRVEAANRGAREFYTQLGYTPPAGCDERVAGRKLVADRFGAKWAPAEDAPLARAL</sequence>
<dbReference type="Gene3D" id="3.40.630.30">
    <property type="match status" value="1"/>
</dbReference>
<dbReference type="CDD" id="cd04301">
    <property type="entry name" value="NAT_SF"/>
    <property type="match status" value="1"/>
</dbReference>
<dbReference type="PANTHER" id="PTHR42919:SF20">
    <property type="entry name" value="GCN5-RELATED N-ACETYLTRANSFERASE 10, CHLOROPLASTIC"/>
    <property type="match status" value="1"/>
</dbReference>
<keyword evidence="3" id="KW-1185">Reference proteome</keyword>
<dbReference type="GO" id="GO:0007064">
    <property type="term" value="P:mitotic sister chromatid cohesion"/>
    <property type="evidence" value="ECO:0007669"/>
    <property type="project" value="TreeGrafter"/>
</dbReference>
<dbReference type="PANTHER" id="PTHR42919">
    <property type="entry name" value="N-ALPHA-ACETYLTRANSFERASE"/>
    <property type="match status" value="1"/>
</dbReference>
<dbReference type="InterPro" id="IPR051556">
    <property type="entry name" value="N-term/lysine_N-AcTrnsfr"/>
</dbReference>